<gene>
    <name evidence="2" type="ORF">Tc00.1047053509349.30</name>
</gene>
<evidence type="ECO:0000313" key="2">
    <source>
        <dbReference type="EMBL" id="EAN82066.1"/>
    </source>
</evidence>
<dbReference type="Proteomes" id="UP000002296">
    <property type="component" value="Unassembled WGS sequence"/>
</dbReference>
<reference evidence="2 3" key="1">
    <citation type="journal article" date="2005" name="Science">
        <title>The genome sequence of Trypanosoma cruzi, etiologic agent of Chagas disease.</title>
        <authorList>
            <person name="El-Sayed N.M."/>
            <person name="Myler P.J."/>
            <person name="Bartholomeu D.C."/>
            <person name="Nilsson D."/>
            <person name="Aggarwal G."/>
            <person name="Tran A.N."/>
            <person name="Ghedin E."/>
            <person name="Worthey E.A."/>
            <person name="Delcher A.L."/>
            <person name="Blandin G."/>
            <person name="Westenberger S.J."/>
            <person name="Caler E."/>
            <person name="Cerqueira G.C."/>
            <person name="Branche C."/>
            <person name="Haas B."/>
            <person name="Anupama A."/>
            <person name="Arner E."/>
            <person name="Aslund L."/>
            <person name="Attipoe P."/>
            <person name="Bontempi E."/>
            <person name="Bringaud F."/>
            <person name="Burton P."/>
            <person name="Cadag E."/>
            <person name="Campbell D.A."/>
            <person name="Carrington M."/>
            <person name="Crabtree J."/>
            <person name="Darban H."/>
            <person name="da Silveira J.F."/>
            <person name="de Jong P."/>
            <person name="Edwards K."/>
            <person name="Englund P.T."/>
            <person name="Fazelina G."/>
            <person name="Feldblyum T."/>
            <person name="Ferella M."/>
            <person name="Frasch A.C."/>
            <person name="Gull K."/>
            <person name="Horn D."/>
            <person name="Hou L."/>
            <person name="Huang Y."/>
            <person name="Kindlund E."/>
            <person name="Klingbeil M."/>
            <person name="Kluge S."/>
            <person name="Koo H."/>
            <person name="Lacerda D."/>
            <person name="Levin M.J."/>
            <person name="Lorenzi H."/>
            <person name="Louie T."/>
            <person name="Machado C.R."/>
            <person name="McCulloch R."/>
            <person name="McKenna A."/>
            <person name="Mizuno Y."/>
            <person name="Mottram J.C."/>
            <person name="Nelson S."/>
            <person name="Ochaya S."/>
            <person name="Osoegawa K."/>
            <person name="Pai G."/>
            <person name="Parsons M."/>
            <person name="Pentony M."/>
            <person name="Pettersson U."/>
            <person name="Pop M."/>
            <person name="Ramirez J.L."/>
            <person name="Rinta J."/>
            <person name="Robertson L."/>
            <person name="Salzberg S.L."/>
            <person name="Sanchez D.O."/>
            <person name="Seyler A."/>
            <person name="Sharma R."/>
            <person name="Shetty J."/>
            <person name="Simpson A.J."/>
            <person name="Sisk E."/>
            <person name="Tammi M.T."/>
            <person name="Tarleton R."/>
            <person name="Teixeira S."/>
            <person name="Van Aken S."/>
            <person name="Vogt C."/>
            <person name="Ward P.N."/>
            <person name="Wickstead B."/>
            <person name="Wortman J."/>
            <person name="White O."/>
            <person name="Fraser C.M."/>
            <person name="Stuart K.D."/>
            <person name="Andersson B."/>
        </authorList>
    </citation>
    <scope>NUCLEOTIDE SEQUENCE [LARGE SCALE GENOMIC DNA]</scope>
    <source>
        <strain evidence="2 3">CL Brener</strain>
    </source>
</reference>
<protein>
    <submittedName>
        <fullName evidence="2">Uncharacterized protein</fullName>
    </submittedName>
</protein>
<dbReference type="AlphaFoldDB" id="Q4CP63"/>
<dbReference type="InParanoid" id="Q4CP63"/>
<keyword evidence="3" id="KW-1185">Reference proteome</keyword>
<dbReference type="PaxDb" id="353153-Q4CP63"/>
<evidence type="ECO:0000256" key="1">
    <source>
        <dbReference type="SAM" id="MobiDB-lite"/>
    </source>
</evidence>
<sequence length="173" mass="18999">MAAACGRHSVVSGNMLPRLHLCVASGPMCWRLCDCRMEGEGKERKEVRERSGQESRWASRRGGHCPPSPAPLLSGTLSLCSVVFDATSTQRGSGCRTATSESGGEHVCCCVPRRHTMWHSGVPTTSSQSLHTTPSTGCGVFASWRRLRWRHSSLQVDGRLSFLLFLLRRMAAR</sequence>
<dbReference type="KEGG" id="tcr:509349.30"/>
<dbReference type="GeneID" id="3533216"/>
<organism evidence="2 3">
    <name type="scientific">Trypanosoma cruzi (strain CL Brener)</name>
    <dbReference type="NCBI Taxonomy" id="353153"/>
    <lineage>
        <taxon>Eukaryota</taxon>
        <taxon>Discoba</taxon>
        <taxon>Euglenozoa</taxon>
        <taxon>Kinetoplastea</taxon>
        <taxon>Metakinetoplastina</taxon>
        <taxon>Trypanosomatida</taxon>
        <taxon>Trypanosomatidae</taxon>
        <taxon>Trypanosoma</taxon>
        <taxon>Schizotrypanum</taxon>
    </lineage>
</organism>
<dbReference type="EMBL" id="AAHK01002718">
    <property type="protein sequence ID" value="EAN82066.1"/>
    <property type="molecule type" value="Genomic_DNA"/>
</dbReference>
<comment type="caution">
    <text evidence="2">The sequence shown here is derived from an EMBL/GenBank/DDBJ whole genome shotgun (WGS) entry which is preliminary data.</text>
</comment>
<dbReference type="RefSeq" id="XP_803917.1">
    <property type="nucleotide sequence ID" value="XM_798824.1"/>
</dbReference>
<evidence type="ECO:0000313" key="3">
    <source>
        <dbReference type="Proteomes" id="UP000002296"/>
    </source>
</evidence>
<feature type="region of interest" description="Disordered" evidence="1">
    <location>
        <begin position="46"/>
        <end position="67"/>
    </location>
</feature>
<name>Q4CP63_TRYCC</name>
<accession>Q4CP63</accession>
<proteinExistence type="predicted"/>